<feature type="compositionally biased region" description="Basic and acidic residues" evidence="1">
    <location>
        <begin position="1"/>
        <end position="10"/>
    </location>
</feature>
<evidence type="ECO:0000256" key="1">
    <source>
        <dbReference type="SAM" id="MobiDB-lite"/>
    </source>
</evidence>
<name>A0ABQ9G3V6_9NEOP</name>
<organism evidence="2 3">
    <name type="scientific">Dryococelus australis</name>
    <dbReference type="NCBI Taxonomy" id="614101"/>
    <lineage>
        <taxon>Eukaryota</taxon>
        <taxon>Metazoa</taxon>
        <taxon>Ecdysozoa</taxon>
        <taxon>Arthropoda</taxon>
        <taxon>Hexapoda</taxon>
        <taxon>Insecta</taxon>
        <taxon>Pterygota</taxon>
        <taxon>Neoptera</taxon>
        <taxon>Polyneoptera</taxon>
        <taxon>Phasmatodea</taxon>
        <taxon>Verophasmatodea</taxon>
        <taxon>Anareolatae</taxon>
        <taxon>Phasmatidae</taxon>
        <taxon>Eurycanthinae</taxon>
        <taxon>Dryococelus</taxon>
    </lineage>
</organism>
<dbReference type="EMBL" id="JARBHB010000017">
    <property type="protein sequence ID" value="KAJ8866112.1"/>
    <property type="molecule type" value="Genomic_DNA"/>
</dbReference>
<dbReference type="Proteomes" id="UP001159363">
    <property type="component" value="Chromosome 16"/>
</dbReference>
<reference evidence="2 3" key="1">
    <citation type="submission" date="2023-02" db="EMBL/GenBank/DDBJ databases">
        <title>LHISI_Scaffold_Assembly.</title>
        <authorList>
            <person name="Stuart O.P."/>
            <person name="Cleave R."/>
            <person name="Magrath M.J.L."/>
            <person name="Mikheyev A.S."/>
        </authorList>
    </citation>
    <scope>NUCLEOTIDE SEQUENCE [LARGE SCALE GENOMIC DNA]</scope>
    <source>
        <strain evidence="2">Daus_M_001</strain>
        <tissue evidence="2">Leg muscle</tissue>
    </source>
</reference>
<accession>A0ABQ9G3V6</accession>
<gene>
    <name evidence="2" type="ORF">PR048_033636</name>
</gene>
<feature type="compositionally biased region" description="Polar residues" evidence="1">
    <location>
        <begin position="187"/>
        <end position="201"/>
    </location>
</feature>
<evidence type="ECO:0000313" key="2">
    <source>
        <dbReference type="EMBL" id="KAJ8866112.1"/>
    </source>
</evidence>
<protein>
    <submittedName>
        <fullName evidence="2">Uncharacterized protein</fullName>
    </submittedName>
</protein>
<sequence>MRVNEVRMEQAGETGDPENNRHDSHMRGRGLNPDRRGARRAGLRRDASPRTNTLTLCRRDTMQASSANSIIIDCARGAGSEQPLTRTGPYCVPCSAPELLLSSPSPRILMLMECSGDIWTAVPLNIEVLRADEGEASSAGIHGWMKREVPEKTRLPAASSATIPTCENPRASPPEIEPGSPCWKASRLTNTPPRSQKVNGLNVSSTARSLETVQVAQGIGIGEGLGRNRAIALVRSLSQHSPGVISGNHGKPKSGWSNPGPPECESSVLPLCDVEFLHPSVPVHCEETAIRQLPECITAVDTFVILVGQQDSSLSRYWPAGSQWSSEFTVLQRIGQPWPVIGAITTSLSVLIAKLILEETMRNRHRHLKNPVDRIEFKIVTYINQKECVVTCSSLGEMKKLVERGQLSSDLVFLASPHIPLRQRDLLHSSVCHPACLLVAKTVGEWDASQGKTYTP</sequence>
<feature type="compositionally biased region" description="Basic and acidic residues" evidence="1">
    <location>
        <begin position="18"/>
        <end position="36"/>
    </location>
</feature>
<feature type="region of interest" description="Disordered" evidence="1">
    <location>
        <begin position="154"/>
        <end position="201"/>
    </location>
</feature>
<proteinExistence type="predicted"/>
<feature type="region of interest" description="Disordered" evidence="1">
    <location>
        <begin position="1"/>
        <end position="52"/>
    </location>
</feature>
<evidence type="ECO:0000313" key="3">
    <source>
        <dbReference type="Proteomes" id="UP001159363"/>
    </source>
</evidence>
<comment type="caution">
    <text evidence="2">The sequence shown here is derived from an EMBL/GenBank/DDBJ whole genome shotgun (WGS) entry which is preliminary data.</text>
</comment>
<keyword evidence="3" id="KW-1185">Reference proteome</keyword>